<dbReference type="GO" id="GO:0102559">
    <property type="term" value="F:peptide chain release factor N(5)-glutamine methyltransferase activity"/>
    <property type="evidence" value="ECO:0007669"/>
    <property type="project" value="UniProtKB-EC"/>
</dbReference>
<dbReference type="PROSITE" id="PS00092">
    <property type="entry name" value="N6_MTASE"/>
    <property type="match status" value="1"/>
</dbReference>
<keyword evidence="1 5" id="KW-0489">Methyltransferase</keyword>
<evidence type="ECO:0000313" key="8">
    <source>
        <dbReference type="EMBL" id="MBB5065326.1"/>
    </source>
</evidence>
<dbReference type="EMBL" id="JACHIO010000016">
    <property type="protein sequence ID" value="MBB5065326.1"/>
    <property type="molecule type" value="Genomic_DNA"/>
</dbReference>
<dbReference type="EC" id="2.1.1.297" evidence="5"/>
<comment type="caution">
    <text evidence="5">Lacks conserved residue(s) required for the propagation of feature annotation.</text>
</comment>
<dbReference type="InterPro" id="IPR019874">
    <property type="entry name" value="RF_methyltr_PrmC"/>
</dbReference>
<dbReference type="InterPro" id="IPR050320">
    <property type="entry name" value="N5-glutamine_MTase"/>
</dbReference>
<dbReference type="Gene3D" id="1.10.8.10">
    <property type="entry name" value="DNA helicase RuvA subunit, C-terminal domain"/>
    <property type="match status" value="1"/>
</dbReference>
<evidence type="ECO:0000256" key="4">
    <source>
        <dbReference type="ARBA" id="ARBA00048391"/>
    </source>
</evidence>
<dbReference type="GO" id="GO:0032259">
    <property type="term" value="P:methylation"/>
    <property type="evidence" value="ECO:0007669"/>
    <property type="project" value="UniProtKB-KW"/>
</dbReference>
<protein>
    <recommendedName>
        <fullName evidence="5">Release factor glutamine methyltransferase</fullName>
        <shortName evidence="5">RF MTase</shortName>
        <ecNumber evidence="5">2.1.1.297</ecNumber>
    </recommendedName>
    <alternativeName>
        <fullName evidence="5">N5-glutamine methyltransferase PrmC</fullName>
    </alternativeName>
    <alternativeName>
        <fullName evidence="5">Protein-(glutamine-N5) MTase PrmC</fullName>
    </alternativeName>
    <alternativeName>
        <fullName evidence="5">Protein-glutamine N-methyltransferase PrmC</fullName>
    </alternativeName>
</protein>
<dbReference type="CDD" id="cd02440">
    <property type="entry name" value="AdoMet_MTases"/>
    <property type="match status" value="1"/>
</dbReference>
<evidence type="ECO:0000256" key="2">
    <source>
        <dbReference type="ARBA" id="ARBA00022679"/>
    </source>
</evidence>
<feature type="binding site" evidence="5">
    <location>
        <begin position="188"/>
        <end position="191"/>
    </location>
    <ligand>
        <name>substrate</name>
    </ligand>
</feature>
<comment type="catalytic activity">
    <reaction evidence="4 5">
        <text>L-glutaminyl-[peptide chain release factor] + S-adenosyl-L-methionine = N(5)-methyl-L-glutaminyl-[peptide chain release factor] + S-adenosyl-L-homocysteine + H(+)</text>
        <dbReference type="Rhea" id="RHEA:42896"/>
        <dbReference type="Rhea" id="RHEA-COMP:10271"/>
        <dbReference type="Rhea" id="RHEA-COMP:10272"/>
        <dbReference type="ChEBI" id="CHEBI:15378"/>
        <dbReference type="ChEBI" id="CHEBI:30011"/>
        <dbReference type="ChEBI" id="CHEBI:57856"/>
        <dbReference type="ChEBI" id="CHEBI:59789"/>
        <dbReference type="ChEBI" id="CHEBI:61891"/>
        <dbReference type="EC" id="2.1.1.297"/>
    </reaction>
</comment>
<organism evidence="8 9">
    <name type="scientific">Granulicella mallensis</name>
    <dbReference type="NCBI Taxonomy" id="940614"/>
    <lineage>
        <taxon>Bacteria</taxon>
        <taxon>Pseudomonadati</taxon>
        <taxon>Acidobacteriota</taxon>
        <taxon>Terriglobia</taxon>
        <taxon>Terriglobales</taxon>
        <taxon>Acidobacteriaceae</taxon>
        <taxon>Granulicella</taxon>
    </lineage>
</organism>
<dbReference type="InterPro" id="IPR004556">
    <property type="entry name" value="HemK-like"/>
</dbReference>
<sequence>MTLRDALAETSARILRRDAETLLAHVLGRPRAWLLAHPEEELEAAQAETFLGLAARRAMGEPLQYLTGVQEFYGLSLRVTPEVLIPRPETEHLVEAVLLWATQFHDGRMLRIADVGTGSGAIAIALATHLAGVALVAIDQSEGALAVAEENAHALGCRERITFLRNDLLKDLSSALPHYPPFDAIVSNPPYIPLGDAATMQIEVVQHEPHSALFAGDDGLAIYQRLIPQAHAALRSCGLLAMEIGFGQRAALEELLADWSNVRFVDDYAGIPRIVLAERV</sequence>
<reference evidence="8 9" key="1">
    <citation type="submission" date="2020-08" db="EMBL/GenBank/DDBJ databases">
        <title>Genomic Encyclopedia of Type Strains, Phase IV (KMG-V): Genome sequencing to study the core and pangenomes of soil and plant-associated prokaryotes.</title>
        <authorList>
            <person name="Whitman W."/>
        </authorList>
    </citation>
    <scope>NUCLEOTIDE SEQUENCE [LARGE SCALE GENOMIC DNA]</scope>
    <source>
        <strain evidence="8 9">X5P3</strain>
    </source>
</reference>
<name>A0A7W8EB33_9BACT</name>
<dbReference type="Pfam" id="PF17827">
    <property type="entry name" value="PrmC_N"/>
    <property type="match status" value="1"/>
</dbReference>
<dbReference type="InterPro" id="IPR002052">
    <property type="entry name" value="DNA_methylase_N6_adenine_CS"/>
</dbReference>
<dbReference type="NCBIfam" id="TIGR00536">
    <property type="entry name" value="hemK_fam"/>
    <property type="match status" value="1"/>
</dbReference>
<dbReference type="PANTHER" id="PTHR18895:SF74">
    <property type="entry name" value="MTRF1L RELEASE FACTOR GLUTAMINE METHYLTRANSFERASE"/>
    <property type="match status" value="1"/>
</dbReference>
<keyword evidence="2 5" id="KW-0808">Transferase</keyword>
<comment type="caution">
    <text evidence="8">The sequence shown here is derived from an EMBL/GenBank/DDBJ whole genome shotgun (WGS) entry which is preliminary data.</text>
</comment>
<evidence type="ECO:0000256" key="1">
    <source>
        <dbReference type="ARBA" id="ARBA00022603"/>
    </source>
</evidence>
<comment type="similarity">
    <text evidence="5">Belongs to the protein N5-glutamine methyltransferase family. PrmC subfamily.</text>
</comment>
<gene>
    <name evidence="5" type="primary">prmC</name>
    <name evidence="8" type="ORF">HDF15_003694</name>
</gene>
<keyword evidence="3 5" id="KW-0949">S-adenosyl-L-methionine</keyword>
<evidence type="ECO:0000256" key="3">
    <source>
        <dbReference type="ARBA" id="ARBA00022691"/>
    </source>
</evidence>
<accession>A0A7W8EB33</accession>
<dbReference type="RefSeq" id="WP_184257930.1">
    <property type="nucleotide sequence ID" value="NZ_JACHIO010000016.1"/>
</dbReference>
<evidence type="ECO:0000256" key="5">
    <source>
        <dbReference type="HAMAP-Rule" id="MF_02126"/>
    </source>
</evidence>
<dbReference type="Proteomes" id="UP000584867">
    <property type="component" value="Unassembled WGS sequence"/>
</dbReference>
<dbReference type="PANTHER" id="PTHR18895">
    <property type="entry name" value="HEMK METHYLTRANSFERASE"/>
    <property type="match status" value="1"/>
</dbReference>
<feature type="binding site" evidence="5">
    <location>
        <position position="188"/>
    </location>
    <ligand>
        <name>S-adenosyl-L-methionine</name>
        <dbReference type="ChEBI" id="CHEBI:59789"/>
    </ligand>
</feature>
<dbReference type="AlphaFoldDB" id="A0A7W8EB33"/>
<dbReference type="Gene3D" id="3.40.50.150">
    <property type="entry name" value="Vaccinia Virus protein VP39"/>
    <property type="match status" value="1"/>
</dbReference>
<dbReference type="NCBIfam" id="TIGR03534">
    <property type="entry name" value="RF_mod_PrmC"/>
    <property type="match status" value="1"/>
</dbReference>
<dbReference type="HAMAP" id="MF_02126">
    <property type="entry name" value="RF_methyltr_PrmC"/>
    <property type="match status" value="1"/>
</dbReference>
<feature type="binding site" evidence="5">
    <location>
        <begin position="116"/>
        <end position="120"/>
    </location>
    <ligand>
        <name>S-adenosyl-L-methionine</name>
        <dbReference type="ChEBI" id="CHEBI:59789"/>
    </ligand>
</feature>
<evidence type="ECO:0000259" key="7">
    <source>
        <dbReference type="Pfam" id="PF17827"/>
    </source>
</evidence>
<comment type="function">
    <text evidence="5">Methylates the class 1 translation termination release factors RF1/PrfA and RF2/PrfB on the glutamine residue of the universally conserved GGQ motif.</text>
</comment>
<feature type="domain" description="Release factor glutamine methyltransferase N-terminal" evidence="7">
    <location>
        <begin position="6"/>
        <end position="68"/>
    </location>
</feature>
<dbReference type="SUPFAM" id="SSF53335">
    <property type="entry name" value="S-adenosyl-L-methionine-dependent methyltransferases"/>
    <property type="match status" value="1"/>
</dbReference>
<evidence type="ECO:0000259" key="6">
    <source>
        <dbReference type="Pfam" id="PF05175"/>
    </source>
</evidence>
<feature type="binding site" evidence="5">
    <location>
        <position position="139"/>
    </location>
    <ligand>
        <name>S-adenosyl-L-methionine</name>
        <dbReference type="ChEBI" id="CHEBI:59789"/>
    </ligand>
</feature>
<dbReference type="InterPro" id="IPR040758">
    <property type="entry name" value="PrmC_N"/>
</dbReference>
<dbReference type="GO" id="GO:0003676">
    <property type="term" value="F:nucleic acid binding"/>
    <property type="evidence" value="ECO:0007669"/>
    <property type="project" value="InterPro"/>
</dbReference>
<feature type="domain" description="Methyltransferase small" evidence="6">
    <location>
        <begin position="106"/>
        <end position="192"/>
    </location>
</feature>
<proteinExistence type="inferred from homology"/>
<dbReference type="Pfam" id="PF05175">
    <property type="entry name" value="MTS"/>
    <property type="match status" value="1"/>
</dbReference>
<dbReference type="InterPro" id="IPR007848">
    <property type="entry name" value="Small_mtfrase_dom"/>
</dbReference>
<evidence type="ECO:0000313" key="9">
    <source>
        <dbReference type="Proteomes" id="UP000584867"/>
    </source>
</evidence>
<dbReference type="InterPro" id="IPR029063">
    <property type="entry name" value="SAM-dependent_MTases_sf"/>
</dbReference>